<sequence>MKCPRMNSALPYKVRHISKDLIVVDDTEISVRIVKNDDSVSWHPSQTCRQHRYSEKGRVYENLQKCNDWQINVRDNAA</sequence>
<organism evidence="1 2">
    <name type="scientific">Psilocybe cubensis</name>
    <name type="common">Psychedelic mushroom</name>
    <name type="synonym">Stropharia cubensis</name>
    <dbReference type="NCBI Taxonomy" id="181762"/>
    <lineage>
        <taxon>Eukaryota</taxon>
        <taxon>Fungi</taxon>
        <taxon>Dikarya</taxon>
        <taxon>Basidiomycota</taxon>
        <taxon>Agaricomycotina</taxon>
        <taxon>Agaricomycetes</taxon>
        <taxon>Agaricomycetidae</taxon>
        <taxon>Agaricales</taxon>
        <taxon>Agaricineae</taxon>
        <taxon>Strophariaceae</taxon>
        <taxon>Psilocybe</taxon>
    </lineage>
</organism>
<gene>
    <name evidence="1" type="ORF">JR316_0006770</name>
</gene>
<name>A0ACB8GXK5_PSICU</name>
<protein>
    <submittedName>
        <fullName evidence="1">Uncharacterized protein</fullName>
    </submittedName>
</protein>
<comment type="caution">
    <text evidence="1">The sequence shown here is derived from an EMBL/GenBank/DDBJ whole genome shotgun (WGS) entry which is preliminary data.</text>
</comment>
<dbReference type="Proteomes" id="UP000664032">
    <property type="component" value="Unassembled WGS sequence"/>
</dbReference>
<dbReference type="EMBL" id="JAFIQS020000006">
    <property type="protein sequence ID" value="KAH9480172.1"/>
    <property type="molecule type" value="Genomic_DNA"/>
</dbReference>
<evidence type="ECO:0000313" key="1">
    <source>
        <dbReference type="EMBL" id="KAH9480172.1"/>
    </source>
</evidence>
<keyword evidence="2" id="KW-1185">Reference proteome</keyword>
<proteinExistence type="predicted"/>
<reference evidence="1" key="1">
    <citation type="submission" date="2021-10" db="EMBL/GenBank/DDBJ databases">
        <title>Psilocybe cubensis genome.</title>
        <authorList>
            <person name="Mckernan K.J."/>
            <person name="Crawford S."/>
            <person name="Trippe A."/>
            <person name="Kane L.T."/>
            <person name="Mclaughlin S."/>
        </authorList>
    </citation>
    <scope>NUCLEOTIDE SEQUENCE</scope>
    <source>
        <strain evidence="1">MGC-MH-2018</strain>
    </source>
</reference>
<accession>A0ACB8GXK5</accession>
<evidence type="ECO:0000313" key="2">
    <source>
        <dbReference type="Proteomes" id="UP000664032"/>
    </source>
</evidence>